<evidence type="ECO:0000256" key="6">
    <source>
        <dbReference type="ARBA" id="ARBA00023015"/>
    </source>
</evidence>
<evidence type="ECO:0000256" key="1">
    <source>
        <dbReference type="ARBA" id="ARBA00004123"/>
    </source>
</evidence>
<comment type="caution">
    <text evidence="12">The sequence shown here is derived from an EMBL/GenBank/DDBJ whole genome shotgun (WGS) entry which is preliminary data.</text>
</comment>
<name>A0A409VZC6_9AGAR</name>
<proteinExistence type="inferred from homology"/>
<dbReference type="FunCoup" id="A0A409VZC6">
    <property type="interactions" value="598"/>
</dbReference>
<dbReference type="PRINTS" id="PR01270">
    <property type="entry name" value="HDASUPER"/>
</dbReference>
<dbReference type="FunFam" id="3.40.800.20:FF:000001">
    <property type="entry name" value="Histone deacetylase"/>
    <property type="match status" value="1"/>
</dbReference>
<dbReference type="PANTHER" id="PTHR10625:SF10">
    <property type="entry name" value="HISTONE DEACETYLASE HDAC1"/>
    <property type="match status" value="1"/>
</dbReference>
<dbReference type="Proteomes" id="UP000284706">
    <property type="component" value="Unassembled WGS sequence"/>
</dbReference>
<dbReference type="GO" id="GO:0070210">
    <property type="term" value="C:Rpd3L-Expanded complex"/>
    <property type="evidence" value="ECO:0007669"/>
    <property type="project" value="TreeGrafter"/>
</dbReference>
<keyword evidence="5" id="KW-0156">Chromatin regulator</keyword>
<keyword evidence="4" id="KW-0378">Hydrolase</keyword>
<feature type="compositionally biased region" description="Acidic residues" evidence="10">
    <location>
        <begin position="415"/>
        <end position="427"/>
    </location>
</feature>
<dbReference type="PANTHER" id="PTHR10625">
    <property type="entry name" value="HISTONE DEACETYLASE HDAC1-RELATED"/>
    <property type="match status" value="1"/>
</dbReference>
<evidence type="ECO:0000256" key="2">
    <source>
        <dbReference type="ARBA" id="ARBA00012111"/>
    </source>
</evidence>
<evidence type="ECO:0000313" key="12">
    <source>
        <dbReference type="EMBL" id="PPQ71608.1"/>
    </source>
</evidence>
<dbReference type="OrthoDB" id="1918432at2759"/>
<protein>
    <recommendedName>
        <fullName evidence="2">histone deacetylase</fullName>
        <ecNumber evidence="2">3.5.1.98</ecNumber>
    </recommendedName>
</protein>
<keyword evidence="8" id="KW-0539">Nucleus</keyword>
<feature type="compositionally biased region" description="Acidic residues" evidence="10">
    <location>
        <begin position="446"/>
        <end position="455"/>
    </location>
</feature>
<dbReference type="GO" id="GO:0032221">
    <property type="term" value="C:Rpd3S complex"/>
    <property type="evidence" value="ECO:0007669"/>
    <property type="project" value="UniProtKB-ARBA"/>
</dbReference>
<dbReference type="InterPro" id="IPR023696">
    <property type="entry name" value="Ureohydrolase_dom_sf"/>
</dbReference>
<comment type="similarity">
    <text evidence="9">Belongs to the histone deacetylase family. HD Type 1 subfamily.</text>
</comment>
<feature type="compositionally biased region" description="Basic and acidic residues" evidence="10">
    <location>
        <begin position="428"/>
        <end position="444"/>
    </location>
</feature>
<dbReference type="InterPro" id="IPR000286">
    <property type="entry name" value="HDACs"/>
</dbReference>
<keyword evidence="7" id="KW-0804">Transcription</keyword>
<dbReference type="Gene3D" id="3.40.800.20">
    <property type="entry name" value="Histone deacetylase domain"/>
    <property type="match status" value="1"/>
</dbReference>
<feature type="domain" description="Histone deacetylase" evidence="11">
    <location>
        <begin position="34"/>
        <end position="322"/>
    </location>
</feature>
<dbReference type="STRING" id="231916.A0A409VZC6"/>
<sequence length="573" mass="63142">MPEKMVPIDGESQKKRVCYFFDSDIGGFHYGPGHPMKPTRIRMCHSLVMNYGLYKKMEIFRAKPATKREMTQFHSDEYVDFLSRITPSNMNSFVKEQHKYNVGDDCPVFDGLFEYCSISAGGSMEGAARLSRDKCDIAVNWAGGLHHAKKSEASGFCYVNDIVLGILELLRYHNRVLYIDIDVHHGDGVEEAFYTTDRVMTVSFHKYGEYFPGTGELRDVGVMKGKYYALNFPLRDGISDENYKSVFEPVIQQVMESYDPSAIVLQCGTDSLSGDKLGCFNMSMRGHANCVKFVKSFNKPLLLLGGGGYTMRNVSRAWAYETGLAAGVELGPEIPVNEYYEYFGPDYELDVKSSNTDDLNTPAYLDRVKRIVMENLRHVGGPPSVQMTGSPITFLLRSSTQQLFPDIPSMPIDAAIEDPNEDEDLIDPNERRPMRLLDSRRQADGELSDSDDEGEGDRRDHSNYRDADSSESNGAGHKFGMGGGILNAGTLATHAGPSAHTTAARISSINAGEASMDVDSPSTESNAGVLGTDLPATNIPESAAPVEKVEDKPEKTDDDKMAVDSAPEPSSAS</sequence>
<reference evidence="12 13" key="1">
    <citation type="journal article" date="2018" name="Evol. Lett.">
        <title>Horizontal gene cluster transfer increased hallucinogenic mushroom diversity.</title>
        <authorList>
            <person name="Reynolds H.T."/>
            <person name="Vijayakumar V."/>
            <person name="Gluck-Thaler E."/>
            <person name="Korotkin H.B."/>
            <person name="Matheny P.B."/>
            <person name="Slot J.C."/>
        </authorList>
    </citation>
    <scope>NUCLEOTIDE SEQUENCE [LARGE SCALE GENOMIC DNA]</scope>
    <source>
        <strain evidence="12 13">SRW20</strain>
    </source>
</reference>
<evidence type="ECO:0000256" key="7">
    <source>
        <dbReference type="ARBA" id="ARBA00023163"/>
    </source>
</evidence>
<feature type="compositionally biased region" description="Basic and acidic residues" evidence="10">
    <location>
        <begin position="456"/>
        <end position="468"/>
    </location>
</feature>
<feature type="compositionally biased region" description="Basic and acidic residues" evidence="10">
    <location>
        <begin position="547"/>
        <end position="562"/>
    </location>
</feature>
<dbReference type="GO" id="GO:0031507">
    <property type="term" value="P:heterochromatin formation"/>
    <property type="evidence" value="ECO:0007669"/>
    <property type="project" value="TreeGrafter"/>
</dbReference>
<evidence type="ECO:0000256" key="4">
    <source>
        <dbReference type="ARBA" id="ARBA00022801"/>
    </source>
</evidence>
<feature type="region of interest" description="Disordered" evidence="10">
    <location>
        <begin position="514"/>
        <end position="573"/>
    </location>
</feature>
<comment type="subcellular location">
    <subcellularLocation>
        <location evidence="1">Nucleus</location>
    </subcellularLocation>
</comment>
<gene>
    <name evidence="12" type="ORF">CVT26_010543</name>
</gene>
<accession>A0A409VZC6</accession>
<keyword evidence="3" id="KW-0678">Repressor</keyword>
<evidence type="ECO:0000256" key="10">
    <source>
        <dbReference type="SAM" id="MobiDB-lite"/>
    </source>
</evidence>
<dbReference type="InterPro" id="IPR003084">
    <property type="entry name" value="HDAC_I/II"/>
</dbReference>
<evidence type="ECO:0000256" key="3">
    <source>
        <dbReference type="ARBA" id="ARBA00022491"/>
    </source>
</evidence>
<dbReference type="SUPFAM" id="SSF52768">
    <property type="entry name" value="Arginase/deacetylase"/>
    <property type="match status" value="1"/>
</dbReference>
<dbReference type="Pfam" id="PF00850">
    <property type="entry name" value="Hist_deacetyl"/>
    <property type="match status" value="1"/>
</dbReference>
<dbReference type="EC" id="3.5.1.98" evidence="2"/>
<keyword evidence="6" id="KW-0805">Transcription regulation</keyword>
<evidence type="ECO:0000256" key="5">
    <source>
        <dbReference type="ARBA" id="ARBA00022853"/>
    </source>
</evidence>
<organism evidence="12 13">
    <name type="scientific">Gymnopilus dilepis</name>
    <dbReference type="NCBI Taxonomy" id="231916"/>
    <lineage>
        <taxon>Eukaryota</taxon>
        <taxon>Fungi</taxon>
        <taxon>Dikarya</taxon>
        <taxon>Basidiomycota</taxon>
        <taxon>Agaricomycotina</taxon>
        <taxon>Agaricomycetes</taxon>
        <taxon>Agaricomycetidae</taxon>
        <taxon>Agaricales</taxon>
        <taxon>Agaricineae</taxon>
        <taxon>Hymenogastraceae</taxon>
        <taxon>Gymnopilus</taxon>
    </lineage>
</organism>
<keyword evidence="13" id="KW-1185">Reference proteome</keyword>
<evidence type="ECO:0000256" key="9">
    <source>
        <dbReference type="ARBA" id="ARBA00061569"/>
    </source>
</evidence>
<dbReference type="InterPro" id="IPR037138">
    <property type="entry name" value="His_deacetylse_dom_sf"/>
</dbReference>
<evidence type="ECO:0000256" key="8">
    <source>
        <dbReference type="ARBA" id="ARBA00023242"/>
    </source>
</evidence>
<dbReference type="EMBL" id="NHYE01005495">
    <property type="protein sequence ID" value="PPQ71608.1"/>
    <property type="molecule type" value="Genomic_DNA"/>
</dbReference>
<dbReference type="InterPro" id="IPR023801">
    <property type="entry name" value="His_deacetylse_dom"/>
</dbReference>
<evidence type="ECO:0000259" key="11">
    <source>
        <dbReference type="Pfam" id="PF00850"/>
    </source>
</evidence>
<dbReference type="GO" id="GO:0141221">
    <property type="term" value="F:histone deacetylase activity, hydrolytic mechanism"/>
    <property type="evidence" value="ECO:0007669"/>
    <property type="project" value="UniProtKB-EC"/>
</dbReference>
<evidence type="ECO:0000313" key="13">
    <source>
        <dbReference type="Proteomes" id="UP000284706"/>
    </source>
</evidence>
<feature type="region of interest" description="Disordered" evidence="10">
    <location>
        <begin position="410"/>
        <end position="479"/>
    </location>
</feature>
<dbReference type="InParanoid" id="A0A409VZC6"/>
<dbReference type="AlphaFoldDB" id="A0A409VZC6"/>
<dbReference type="PRINTS" id="PR01271">
    <property type="entry name" value="HISDACETLASE"/>
</dbReference>